<dbReference type="AlphaFoldDB" id="A0A1Q8VYT6"/>
<name>A0A1Q8VYT6_9ACTO</name>
<evidence type="ECO:0000313" key="2">
    <source>
        <dbReference type="Proteomes" id="UP000185772"/>
    </source>
</evidence>
<organism evidence="1 2">
    <name type="scientific">Actinomyces oris</name>
    <dbReference type="NCBI Taxonomy" id="544580"/>
    <lineage>
        <taxon>Bacteria</taxon>
        <taxon>Bacillati</taxon>
        <taxon>Actinomycetota</taxon>
        <taxon>Actinomycetes</taxon>
        <taxon>Actinomycetales</taxon>
        <taxon>Actinomycetaceae</taxon>
        <taxon>Actinomyces</taxon>
    </lineage>
</organism>
<dbReference type="EMBL" id="MSKM01000019">
    <property type="protein sequence ID" value="OLO53632.1"/>
    <property type="molecule type" value="Genomic_DNA"/>
</dbReference>
<protein>
    <submittedName>
        <fullName evidence="1">Uncharacterized protein</fullName>
    </submittedName>
</protein>
<accession>A0A1Q8VYT6</accession>
<dbReference type="Proteomes" id="UP000185772">
    <property type="component" value="Unassembled WGS sequence"/>
</dbReference>
<evidence type="ECO:0000313" key="1">
    <source>
        <dbReference type="EMBL" id="OLO53632.1"/>
    </source>
</evidence>
<proteinExistence type="predicted"/>
<gene>
    <name evidence="1" type="ORF">BKH27_05805</name>
</gene>
<comment type="caution">
    <text evidence="1">The sequence shown here is derived from an EMBL/GenBank/DDBJ whole genome shotgun (WGS) entry which is preliminary data.</text>
</comment>
<sequence length="78" mass="9148">MRKAERARFYFRTTYNLSVDRMLAESPLDKNYIARLQGATFGRFAAIRYVTMCDPVPRQIAIRFIDAIWRDVRGPGVF</sequence>
<reference evidence="1 2" key="1">
    <citation type="submission" date="2016-12" db="EMBL/GenBank/DDBJ databases">
        <title>Genomic comparison of strains in the 'Actinomyces naeslundii' group.</title>
        <authorList>
            <person name="Mughal S.R."/>
            <person name="Do T."/>
            <person name="Gilbert S.C."/>
            <person name="Witherden E.A."/>
            <person name="Didelot X."/>
            <person name="Beighton D."/>
        </authorList>
    </citation>
    <scope>NUCLEOTIDE SEQUENCE [LARGE SCALE GENOMIC DNA]</scope>
    <source>
        <strain evidence="1 2">MMRCO6-1</strain>
    </source>
</reference>